<feature type="domain" description="Cadherin-like" evidence="2">
    <location>
        <begin position="938"/>
        <end position="1033"/>
    </location>
</feature>
<feature type="domain" description="Cadherin-like" evidence="2">
    <location>
        <begin position="644"/>
        <end position="739"/>
    </location>
</feature>
<feature type="domain" description="Cadherin-like" evidence="2">
    <location>
        <begin position="1232"/>
        <end position="1327"/>
    </location>
</feature>
<dbReference type="NCBIfam" id="TIGR01965">
    <property type="entry name" value="VCBS_repeat"/>
    <property type="match status" value="1"/>
</dbReference>
<dbReference type="Gene3D" id="2.150.10.10">
    <property type="entry name" value="Serralysin-like metalloprotease, C-terminal"/>
    <property type="match status" value="2"/>
</dbReference>
<evidence type="ECO:0000259" key="2">
    <source>
        <dbReference type="Pfam" id="PF17892"/>
    </source>
</evidence>
<dbReference type="RefSeq" id="WP_196411586.1">
    <property type="nucleotide sequence ID" value="NZ_CP064931.1"/>
</dbReference>
<feature type="domain" description="Cadherin-like" evidence="2">
    <location>
        <begin position="156"/>
        <end position="249"/>
    </location>
</feature>
<feature type="domain" description="Cadherin-like" evidence="2">
    <location>
        <begin position="1134"/>
        <end position="1229"/>
    </location>
</feature>
<dbReference type="InterPro" id="IPR011049">
    <property type="entry name" value="Serralysin-like_metalloprot_C"/>
</dbReference>
<dbReference type="Proteomes" id="UP000540266">
    <property type="component" value="Chromosome"/>
</dbReference>
<feature type="domain" description="Cadherin-like" evidence="2">
    <location>
        <begin position="840"/>
        <end position="935"/>
    </location>
</feature>
<dbReference type="InterPro" id="IPR010221">
    <property type="entry name" value="VCBS_dom"/>
</dbReference>
<feature type="domain" description="Cadherin-like" evidence="2">
    <location>
        <begin position="1526"/>
        <end position="1620"/>
    </location>
</feature>
<evidence type="ECO:0000256" key="1">
    <source>
        <dbReference type="SAM" id="MobiDB-lite"/>
    </source>
</evidence>
<accession>A0A7T0E9J9</accession>
<feature type="domain" description="Cadherin-like" evidence="2">
    <location>
        <begin position="1330"/>
        <end position="1425"/>
    </location>
</feature>
<evidence type="ECO:0000313" key="3">
    <source>
        <dbReference type="EMBL" id="QPK07621.1"/>
    </source>
</evidence>
<dbReference type="PRINTS" id="PR00313">
    <property type="entry name" value="CABNDNGRPT"/>
</dbReference>
<sequence>MATTTVSGTTVTFSNSGAAADLTQSGSEDGSLQFTFDVLAASGGGVKTTIYSVDDGIKNDDGGATIVVTNKAFVDYNKDLLIQDGVGISFSQTSQMGATFWIGNDNKIHYDAGGLSAQINALDAGETFKDTIQYTIKMSNGTLSVGTLTVVINGINDAPVLSGNAATLAGSEDTPYTISAADLLAGLSDVDGDQLSVSGLTANHGALVNNNNGTWTFTPDANYNGPVSLSYTVTDGHGGSVPASQTLTLAAVNDAPVLSGSAATLAAGSEDTPYTISAADLLAGFSDVDGDQLSVSGLTANHGALVDNNNGTWTFTPDANYNGPVSLSYSVTDGHGGSVPASQSFTLDAVNDAPVLSGSPATLAAGTEDTPYTISAADLLAGFSDVDGDQLSVSGLTANHGALVNNNNGTWTFTPDANYNGAVSLSYTVIDGHGGSVPASQSFTLDAVNDAPVLSGNAATLAAGSEDTPYTISAADLLAGFSDVDGDQLSVAGLTANHGALVNNNNGTWTFTPDANYNGPVSLSYAVIDGNGGSVPATQSFTLDAVNDAPVLSGNAATLAAGSEDTPYTISTADLLAGFTDVDGDQLSVAGLTANHGALGNNNNGTWTFTPDANYNGPVSLSYAVIDGHGGSVPASQSFTLAAVNDAPVLSGSAATLAAGTEDTPYTISAADLLAGFSDVDGDQLSVSGLTANHGALVDNNDGTWTFTPDANYNGPVSLSYTVIDGNGGNVPATQSFTLDAINDAPVLSGNAATLAAGTEDTPYTISAADLVAGFSDVDGDQLSVSGLTANHGALVNNNNGTWTFTPDANYNGPVSLSYAVIDGHGGSVPASQSFTLAAVNDAPVLSGSAATLAAGTEDTPYTISAADLLAGFSDVDGDQLSVAGLTANHGALVNNNNGTWTFTPDANYNGPVSLSYAVVDGHGGSVPASQTLTLAAVNDAPVLSGSAATLAAGSEDTPYTISAADLLAGFSDVDGDQLSVSGLTANHGALVDNNNGTWTFTPDANYNGPVSLSYSVTDGHGGSVPASQSFTLAAVNDAPVLSGSAATLAAGTEDTPYTISAADLLAGFSDVDGDQLSVSGLTANHGALVDNNDGTWTFTPDANYNGPVSLSYTVIDGNGGNVPATQSFTLDAVNDAPVLSGNAATLAAGTEDTPYTISAADLLAGFSDVDGDQLSVSGLTANHGALVNNNNGTWTFTPDANYNGPVSLSYAVIDGHGGSVPASQSFTLAAVNDAPVLSGSAATLAAGTEDTPYTISAADLLAGFSDVDGDQLSVAGLTANHGALVNNNNGTWTFTPDANYNGPVSLSYAVVDGHGGSVPATQSFTLDAVNDAPVLSGSTATLAAGSEDTPYTISAADLLAGFSDVDGDQLSVSGLTANHGALVNNNNGTWTFTPDANYNGPVSLSYSVIDGHGGSVPASQSFTLDAVNDAPVLSGSAATLSAGSEDTPYTISAADLLAGFTDVDGDQLSVSGLTANHGALVDNNNGTWTFTPDANYNGPVSLSYAVIDGHGGSVPATQSFTLDAVNDAPVLSGNAATLAAGTEDTPYTISAADLLAGFSDVDGDQLSVSGLTANHGALVDNNNGTWTFTPDANYNGPVSLSYAVIDGHGGSVPASQSFALAAVNDAPTAVVLSNTVTSTPENGGVIKVADIAVTDVDSGNNVLSLSGSDSASFTILNGALYFNGGANFEAKAGYDVTVNVNDATVGGTPDASHNFHLGITDVLESDSDTSNDHDTDTATATTTNWGETNGVDIKVGNAADNTISGGNSGDTLYGQAGNDTLNGNNGADALYGQAGNDILIGSQGLDTLYGGSGNDTLNGSGEQDDLWGGSGNDTFVFTTGDSTSGAPDTIFDFHHGFDKIDVSGVDAYTANPNTPGDQAFAWSGTTATAHSAWYTESGGNTILHFDSNGDTNTDETTIVLTGTNLGLTSSDFIL</sequence>
<dbReference type="InterPro" id="IPR018511">
    <property type="entry name" value="Hemolysin-typ_Ca-bd_CS"/>
</dbReference>
<dbReference type="Pfam" id="PF17892">
    <property type="entry name" value="Cadherin_5"/>
    <property type="match status" value="15"/>
</dbReference>
<dbReference type="Pfam" id="PF00353">
    <property type="entry name" value="HemolysinCabind"/>
    <property type="match status" value="2"/>
</dbReference>
<evidence type="ECO:0000313" key="4">
    <source>
        <dbReference type="Proteomes" id="UP000540266"/>
    </source>
</evidence>
<feature type="domain" description="Cadherin-like" evidence="2">
    <location>
        <begin position="252"/>
        <end position="347"/>
    </location>
</feature>
<name>A0A7T0E9J9_9HYPH</name>
<feature type="domain" description="Cadherin-like" evidence="2">
    <location>
        <begin position="743"/>
        <end position="837"/>
    </location>
</feature>
<dbReference type="GO" id="GO:0005509">
    <property type="term" value="F:calcium ion binding"/>
    <property type="evidence" value="ECO:0007669"/>
    <property type="project" value="InterPro"/>
</dbReference>
<organism evidence="3 4">
    <name type="scientific">Rhizobium phaseoli</name>
    <dbReference type="NCBI Taxonomy" id="396"/>
    <lineage>
        <taxon>Bacteria</taxon>
        <taxon>Pseudomonadati</taxon>
        <taxon>Pseudomonadota</taxon>
        <taxon>Alphaproteobacteria</taxon>
        <taxon>Hyphomicrobiales</taxon>
        <taxon>Rhizobiaceae</taxon>
        <taxon>Rhizobium/Agrobacterium group</taxon>
        <taxon>Rhizobium</taxon>
    </lineage>
</organism>
<feature type="domain" description="Cadherin-like" evidence="2">
    <location>
        <begin position="448"/>
        <end position="543"/>
    </location>
</feature>
<dbReference type="InterPro" id="IPR041690">
    <property type="entry name" value="Cadherin_5"/>
</dbReference>
<dbReference type="EMBL" id="CP064931">
    <property type="protein sequence ID" value="QPK07621.1"/>
    <property type="molecule type" value="Genomic_DNA"/>
</dbReference>
<dbReference type="SUPFAM" id="SSF51120">
    <property type="entry name" value="beta-Roll"/>
    <property type="match status" value="1"/>
</dbReference>
<dbReference type="PROSITE" id="PS00330">
    <property type="entry name" value="HEMOLYSIN_CALCIUM"/>
    <property type="match status" value="1"/>
</dbReference>
<feature type="domain" description="Cadherin-like" evidence="2">
    <location>
        <begin position="350"/>
        <end position="445"/>
    </location>
</feature>
<reference evidence="3 4" key="1">
    <citation type="submission" date="2020-11" db="EMBL/GenBank/DDBJ databases">
        <title>Indigenous Rhizobia Nodulating Common beans in Western Kenya.</title>
        <authorList>
            <person name="Wekesa C.S."/>
            <person name="Oelmueller R."/>
            <person name="Furch A.C."/>
        </authorList>
    </citation>
    <scope>NUCLEOTIDE SEQUENCE [LARGE SCALE GENOMIC DNA]</scope>
    <source>
        <strain evidence="4">BS3</strain>
    </source>
</reference>
<proteinExistence type="predicted"/>
<dbReference type="Gene3D" id="2.60.40.3440">
    <property type="match status" value="2"/>
</dbReference>
<dbReference type="Gene3D" id="2.60.40.2810">
    <property type="match status" value="13"/>
</dbReference>
<feature type="domain" description="Cadherin-like" evidence="2">
    <location>
        <begin position="1428"/>
        <end position="1523"/>
    </location>
</feature>
<feature type="domain" description="Cadherin-like" evidence="2">
    <location>
        <begin position="546"/>
        <end position="641"/>
    </location>
</feature>
<feature type="region of interest" description="Disordered" evidence="1">
    <location>
        <begin position="1727"/>
        <end position="1753"/>
    </location>
</feature>
<dbReference type="InterPro" id="IPR001343">
    <property type="entry name" value="Hemolysn_Ca-bd"/>
</dbReference>
<dbReference type="NCBIfam" id="NF012211">
    <property type="entry name" value="tand_rpt_95"/>
    <property type="match status" value="15"/>
</dbReference>
<gene>
    <name evidence="3" type="ORF">HER27_014190</name>
</gene>
<feature type="domain" description="Cadherin-like" evidence="2">
    <location>
        <begin position="1036"/>
        <end position="1131"/>
    </location>
</feature>
<protein>
    <submittedName>
        <fullName evidence="3">Cadherin-like domain-containing protein</fullName>
    </submittedName>
</protein>